<feature type="transmembrane region" description="Helical" evidence="7">
    <location>
        <begin position="52"/>
        <end position="73"/>
    </location>
</feature>
<evidence type="ECO:0000256" key="2">
    <source>
        <dbReference type="ARBA" id="ARBA00022692"/>
    </source>
</evidence>
<dbReference type="PANTHER" id="PTHR38766">
    <property type="entry name" value="FLAGELLAR PROTEIN FLIO"/>
    <property type="match status" value="1"/>
</dbReference>
<reference evidence="8 9" key="1">
    <citation type="submission" date="2021-10" db="EMBL/GenBank/DDBJ databases">
        <authorList>
            <person name="Koch H."/>
        </authorList>
    </citation>
    <scope>NUCLEOTIDE SEQUENCE [LARGE SCALE GENOMIC DNA]</scope>
    <source>
        <strain evidence="8">6680</strain>
    </source>
</reference>
<keyword evidence="8" id="KW-0966">Cell projection</keyword>
<dbReference type="NCBIfam" id="TIGR03500">
    <property type="entry name" value="FliO_TIGR"/>
    <property type="match status" value="1"/>
</dbReference>
<dbReference type="EMBL" id="OU912926">
    <property type="protein sequence ID" value="CAG9932659.1"/>
    <property type="molecule type" value="Genomic_DNA"/>
</dbReference>
<comment type="subcellular location">
    <subcellularLocation>
        <location evidence="7">Cell membrane</location>
    </subcellularLocation>
    <subcellularLocation>
        <location evidence="7">Bacterial flagellum basal body</location>
    </subcellularLocation>
</comment>
<evidence type="ECO:0000256" key="3">
    <source>
        <dbReference type="ARBA" id="ARBA00022989"/>
    </source>
</evidence>
<organism evidence="8 9">
    <name type="scientific">Candidatus Nitrotoga arctica</name>
    <dbReference type="NCBI Taxonomy" id="453162"/>
    <lineage>
        <taxon>Bacteria</taxon>
        <taxon>Pseudomonadati</taxon>
        <taxon>Pseudomonadota</taxon>
        <taxon>Betaproteobacteria</taxon>
        <taxon>Nitrosomonadales</taxon>
        <taxon>Gallionellaceae</taxon>
        <taxon>Candidatus Nitrotoga</taxon>
    </lineage>
</organism>
<protein>
    <recommendedName>
        <fullName evidence="7">Flagellar protein</fullName>
    </recommendedName>
</protein>
<evidence type="ECO:0000313" key="8">
    <source>
        <dbReference type="EMBL" id="CAG9932659.1"/>
    </source>
</evidence>
<dbReference type="Proteomes" id="UP000839052">
    <property type="component" value="Chromosome"/>
</dbReference>
<dbReference type="InterPro" id="IPR022781">
    <property type="entry name" value="Flagellar_biosynth_FliO"/>
</dbReference>
<proteinExistence type="inferred from homology"/>
<keyword evidence="1 7" id="KW-1003">Cell membrane</keyword>
<evidence type="ECO:0000256" key="1">
    <source>
        <dbReference type="ARBA" id="ARBA00022475"/>
    </source>
</evidence>
<comment type="similarity">
    <text evidence="6 7">Belongs to the FliO/MopB family.</text>
</comment>
<feature type="transmembrane region" description="Helical" evidence="7">
    <location>
        <begin position="12"/>
        <end position="32"/>
    </location>
</feature>
<name>A0ABM8YYN4_9PROT</name>
<keyword evidence="8" id="KW-0282">Flagellum</keyword>
<dbReference type="PANTHER" id="PTHR38766:SF1">
    <property type="entry name" value="FLAGELLAR PROTEIN FLIO"/>
    <property type="match status" value="1"/>
</dbReference>
<keyword evidence="2 7" id="KW-0812">Transmembrane</keyword>
<evidence type="ECO:0000313" key="9">
    <source>
        <dbReference type="Proteomes" id="UP000839052"/>
    </source>
</evidence>
<keyword evidence="4 7" id="KW-0472">Membrane</keyword>
<dbReference type="InterPro" id="IPR052205">
    <property type="entry name" value="FliO/MopB"/>
</dbReference>
<keyword evidence="3 7" id="KW-1133">Transmembrane helix</keyword>
<gene>
    <name evidence="8" type="ORF">NTG6680_1406</name>
</gene>
<keyword evidence="9" id="KW-1185">Reference proteome</keyword>
<sequence length="160" mass="17472">MKTFGNLLNKPRFICARLCLITGFYTPLLATAQNTRPAYTPPSPATISSGSIMQVIFSLLLVLAAVVLVAWILKRINLPQHAAGNLIKVQAAVAVGQRERIVLVEINDTWLVVGVAPGQVRTLHSMPKAELPTAQVSMAINTNGKFQAWLKQMMEKRNAP</sequence>
<accession>A0ABM8YYN4</accession>
<evidence type="ECO:0000256" key="7">
    <source>
        <dbReference type="RuleBase" id="RU362064"/>
    </source>
</evidence>
<evidence type="ECO:0000256" key="5">
    <source>
        <dbReference type="ARBA" id="ARBA00023143"/>
    </source>
</evidence>
<evidence type="ECO:0000256" key="6">
    <source>
        <dbReference type="ARBA" id="ARBA00037937"/>
    </source>
</evidence>
<dbReference type="Pfam" id="PF04347">
    <property type="entry name" value="FliO"/>
    <property type="match status" value="1"/>
</dbReference>
<evidence type="ECO:0000256" key="4">
    <source>
        <dbReference type="ARBA" id="ARBA00023136"/>
    </source>
</evidence>
<keyword evidence="8" id="KW-0969">Cilium</keyword>
<keyword evidence="5 7" id="KW-0975">Bacterial flagellum</keyword>